<evidence type="ECO:0000313" key="5">
    <source>
        <dbReference type="Proteomes" id="UP000275267"/>
    </source>
</evidence>
<evidence type="ECO:0000259" key="3">
    <source>
        <dbReference type="PROSITE" id="PS50097"/>
    </source>
</evidence>
<proteinExistence type="predicted"/>
<evidence type="ECO:0000313" key="4">
    <source>
        <dbReference type="EMBL" id="RLN12460.1"/>
    </source>
</evidence>
<feature type="region of interest" description="Disordered" evidence="2">
    <location>
        <begin position="258"/>
        <end position="281"/>
    </location>
</feature>
<keyword evidence="5" id="KW-1185">Reference proteome</keyword>
<protein>
    <submittedName>
        <fullName evidence="4">BTB/POZ and MATH domain-containing protein 2-like</fullName>
    </submittedName>
</protein>
<dbReference type="AlphaFoldDB" id="A0A3L6S0H1"/>
<dbReference type="SUPFAM" id="SSF54695">
    <property type="entry name" value="POZ domain"/>
    <property type="match status" value="1"/>
</dbReference>
<dbReference type="GO" id="GO:0016567">
    <property type="term" value="P:protein ubiquitination"/>
    <property type="evidence" value="ECO:0007669"/>
    <property type="project" value="InterPro"/>
</dbReference>
<dbReference type="STRING" id="4540.A0A3L6S0H1"/>
<comment type="pathway">
    <text evidence="1">Protein modification; protein ubiquitination.</text>
</comment>
<feature type="compositionally biased region" description="Gly residues" evidence="2">
    <location>
        <begin position="261"/>
        <end position="281"/>
    </location>
</feature>
<dbReference type="InterPro" id="IPR011333">
    <property type="entry name" value="SKP1/BTB/POZ_sf"/>
</dbReference>
<accession>A0A3L6S0H1</accession>
<dbReference type="PROSITE" id="PS50097">
    <property type="entry name" value="BTB"/>
    <property type="match status" value="1"/>
</dbReference>
<name>A0A3L6S0H1_PANMI</name>
<dbReference type="InterPro" id="IPR000210">
    <property type="entry name" value="BTB/POZ_dom"/>
</dbReference>
<dbReference type="InterPro" id="IPR045005">
    <property type="entry name" value="BPM1-6"/>
</dbReference>
<evidence type="ECO:0000256" key="1">
    <source>
        <dbReference type="ARBA" id="ARBA00004906"/>
    </source>
</evidence>
<comment type="caution">
    <text evidence="4">The sequence shown here is derived from an EMBL/GenBank/DDBJ whole genome shotgun (WGS) entry which is preliminary data.</text>
</comment>
<organism evidence="4 5">
    <name type="scientific">Panicum miliaceum</name>
    <name type="common">Proso millet</name>
    <name type="synonym">Broomcorn millet</name>
    <dbReference type="NCBI Taxonomy" id="4540"/>
    <lineage>
        <taxon>Eukaryota</taxon>
        <taxon>Viridiplantae</taxon>
        <taxon>Streptophyta</taxon>
        <taxon>Embryophyta</taxon>
        <taxon>Tracheophyta</taxon>
        <taxon>Spermatophyta</taxon>
        <taxon>Magnoliopsida</taxon>
        <taxon>Liliopsida</taxon>
        <taxon>Poales</taxon>
        <taxon>Poaceae</taxon>
        <taxon>PACMAD clade</taxon>
        <taxon>Panicoideae</taxon>
        <taxon>Panicodae</taxon>
        <taxon>Paniceae</taxon>
        <taxon>Panicinae</taxon>
        <taxon>Panicum</taxon>
        <taxon>Panicum sect. Panicum</taxon>
    </lineage>
</organism>
<dbReference type="Pfam" id="PF00651">
    <property type="entry name" value="BTB"/>
    <property type="match status" value="1"/>
</dbReference>
<gene>
    <name evidence="4" type="ORF">C2845_PM09G11460</name>
</gene>
<dbReference type="PANTHER" id="PTHR26379:SF388">
    <property type="entry name" value="OS04G0625700 PROTEIN"/>
    <property type="match status" value="1"/>
</dbReference>
<dbReference type="PANTHER" id="PTHR26379">
    <property type="entry name" value="BTB/POZ AND MATH DOMAIN-CONTAINING PROTEIN 1"/>
    <property type="match status" value="1"/>
</dbReference>
<dbReference type="EMBL" id="PQIB02000006">
    <property type="protein sequence ID" value="RLN12460.1"/>
    <property type="molecule type" value="Genomic_DNA"/>
</dbReference>
<dbReference type="OrthoDB" id="6496053at2759"/>
<evidence type="ECO:0000256" key="2">
    <source>
        <dbReference type="SAM" id="MobiDB-lite"/>
    </source>
</evidence>
<sequence length="281" mass="30384">MRGRVTGGVAKRGRVVGGALQRRVATGRGRRWRLAVGDQIGGRRKKEEKEGEERNKGYAFLRCQRVATRDPPRVAPQLGPGCAARRGQTEHSRRARLPSLLQDLVRAHHLHAAVHRGHHARASPAIGATRPPRARAQRLRDERGADVTFSVTGRESSAQRFLLAAQSPVFDAELLGPMAEKDMRRVVRIEDMELAIFEMLLHFIYTDSLPGSLEGHQGCPPLDLAPCSRCGGRQMEAAATPSPSPTFNAAGERVGRRGAAAGRGKGGWRIGVGSGEGKGAL</sequence>
<dbReference type="Proteomes" id="UP000275267">
    <property type="component" value="Unassembled WGS sequence"/>
</dbReference>
<feature type="region of interest" description="Disordered" evidence="2">
    <location>
        <begin position="71"/>
        <end position="92"/>
    </location>
</feature>
<dbReference type="Gene3D" id="3.30.710.10">
    <property type="entry name" value="Potassium Channel Kv1.1, Chain A"/>
    <property type="match status" value="1"/>
</dbReference>
<feature type="domain" description="BTB" evidence="3">
    <location>
        <begin position="145"/>
        <end position="209"/>
    </location>
</feature>
<reference evidence="5" key="1">
    <citation type="journal article" date="2019" name="Nat. Commun.">
        <title>The genome of broomcorn millet.</title>
        <authorList>
            <person name="Zou C."/>
            <person name="Miki D."/>
            <person name="Li D."/>
            <person name="Tang Q."/>
            <person name="Xiao L."/>
            <person name="Rajput S."/>
            <person name="Deng P."/>
            <person name="Jia W."/>
            <person name="Huang R."/>
            <person name="Zhang M."/>
            <person name="Sun Y."/>
            <person name="Hu J."/>
            <person name="Fu X."/>
            <person name="Schnable P.S."/>
            <person name="Li F."/>
            <person name="Zhang H."/>
            <person name="Feng B."/>
            <person name="Zhu X."/>
            <person name="Liu R."/>
            <person name="Schnable J.C."/>
            <person name="Zhu J.-K."/>
            <person name="Zhang H."/>
        </authorList>
    </citation>
    <scope>NUCLEOTIDE SEQUENCE [LARGE SCALE GENOMIC DNA]</scope>
</reference>
<feature type="region of interest" description="Disordered" evidence="2">
    <location>
        <begin position="115"/>
        <end position="134"/>
    </location>
</feature>